<accession>A0A3M7SNF5</accession>
<feature type="signal peptide" evidence="2">
    <location>
        <begin position="1"/>
        <end position="22"/>
    </location>
</feature>
<dbReference type="Proteomes" id="UP000276133">
    <property type="component" value="Unassembled WGS sequence"/>
</dbReference>
<keyword evidence="1" id="KW-1133">Transmembrane helix</keyword>
<evidence type="ECO:0000313" key="3">
    <source>
        <dbReference type="EMBL" id="RNA37068.1"/>
    </source>
</evidence>
<keyword evidence="1" id="KW-0472">Membrane</keyword>
<evidence type="ECO:0000313" key="4">
    <source>
        <dbReference type="Proteomes" id="UP000276133"/>
    </source>
</evidence>
<keyword evidence="4" id="KW-1185">Reference proteome</keyword>
<organism evidence="3 4">
    <name type="scientific">Brachionus plicatilis</name>
    <name type="common">Marine rotifer</name>
    <name type="synonym">Brachionus muelleri</name>
    <dbReference type="NCBI Taxonomy" id="10195"/>
    <lineage>
        <taxon>Eukaryota</taxon>
        <taxon>Metazoa</taxon>
        <taxon>Spiralia</taxon>
        <taxon>Gnathifera</taxon>
        <taxon>Rotifera</taxon>
        <taxon>Eurotatoria</taxon>
        <taxon>Monogononta</taxon>
        <taxon>Pseudotrocha</taxon>
        <taxon>Ploima</taxon>
        <taxon>Brachionidae</taxon>
        <taxon>Brachionus</taxon>
    </lineage>
</organism>
<evidence type="ECO:0000256" key="1">
    <source>
        <dbReference type="SAM" id="Phobius"/>
    </source>
</evidence>
<feature type="transmembrane region" description="Helical" evidence="1">
    <location>
        <begin position="179"/>
        <end position="199"/>
    </location>
</feature>
<dbReference type="EMBL" id="REGN01001098">
    <property type="protein sequence ID" value="RNA37068.1"/>
    <property type="molecule type" value="Genomic_DNA"/>
</dbReference>
<feature type="chain" id="PRO_5018010259" evidence="2">
    <location>
        <begin position="23"/>
        <end position="376"/>
    </location>
</feature>
<sequence>MTPTEIFKTTLLLSLLLPMAQCSNDQSELICATATPKDEHTHQTVNCRFLGNSIYSEIHYQCTIYVDKELQSSNSQSVVQVEFSLLGSAKESKTANFFWNSQVKHHSESVESHSAEEEFKHNQTVDLSINSKNESTATVILYKLHYETVYTICVNMNDTFEQKVCCTVENLEEEEESNIYMVLVVLGVLLLIYAFVIIATKVTSKEEKSIDDLLETLPTAHVERLKSLFEVAEEEEDASEYDSDGTAEEKSIDSLSLGKKLKSDKKVTIRDNFGYEPDADEEKRENYENEIDDIQLNLYKEAQKFRKLSRMSIAGFSTEDLTKLREKRTKNVKFDKNLPMVNEINKIKLKVYNESNRRASIKPYKRAYDLGASDSD</sequence>
<evidence type="ECO:0000256" key="2">
    <source>
        <dbReference type="SAM" id="SignalP"/>
    </source>
</evidence>
<comment type="caution">
    <text evidence="3">The sequence shown here is derived from an EMBL/GenBank/DDBJ whole genome shotgun (WGS) entry which is preliminary data.</text>
</comment>
<gene>
    <name evidence="3" type="ORF">BpHYR1_010263</name>
</gene>
<name>A0A3M7SNF5_BRAPC</name>
<dbReference type="AlphaFoldDB" id="A0A3M7SNF5"/>
<proteinExistence type="predicted"/>
<keyword evidence="2" id="KW-0732">Signal</keyword>
<dbReference type="OrthoDB" id="10550259at2759"/>
<keyword evidence="1" id="KW-0812">Transmembrane</keyword>
<protein>
    <submittedName>
        <fullName evidence="3">Uncharacterized protein</fullName>
    </submittedName>
</protein>
<reference evidence="3 4" key="1">
    <citation type="journal article" date="2018" name="Sci. Rep.">
        <title>Genomic signatures of local adaptation to the degree of environmental predictability in rotifers.</title>
        <authorList>
            <person name="Franch-Gras L."/>
            <person name="Hahn C."/>
            <person name="Garcia-Roger E.M."/>
            <person name="Carmona M.J."/>
            <person name="Serra M."/>
            <person name="Gomez A."/>
        </authorList>
    </citation>
    <scope>NUCLEOTIDE SEQUENCE [LARGE SCALE GENOMIC DNA]</scope>
    <source>
        <strain evidence="3">HYR1</strain>
    </source>
</reference>